<protein>
    <recommendedName>
        <fullName evidence="3">Divergent polysaccharide deacetylase</fullName>
    </recommendedName>
</protein>
<dbReference type="EMBL" id="CP003096">
    <property type="protein sequence ID" value="AER67096.1"/>
    <property type="molecule type" value="Genomic_DNA"/>
</dbReference>
<dbReference type="HOGENOM" id="CLU_041643_2_1_0"/>
<dbReference type="InterPro" id="IPR011330">
    <property type="entry name" value="Glyco_hydro/deAcase_b/a-brl"/>
</dbReference>
<evidence type="ECO:0000313" key="1">
    <source>
        <dbReference type="EMBL" id="AER67096.1"/>
    </source>
</evidence>
<reference evidence="1 2" key="2">
    <citation type="journal article" date="2012" name="Stand. Genomic Sci.">
        <title>Genome sequence of the moderately thermophilic, amino-acid-degrading and sulfur-reducing bacterium Thermovirga lienii type strain (Cas60314(T)).</title>
        <authorList>
            <person name="Goker M."/>
            <person name="Saunders E."/>
            <person name="Lapidus A."/>
            <person name="Nolan M."/>
            <person name="Lucas S."/>
            <person name="Hammon N."/>
            <person name="Deshpande S."/>
            <person name="Cheng J.F."/>
            <person name="Han C."/>
            <person name="Tapia R."/>
            <person name="Goodwin L.A."/>
            <person name="Pitluck S."/>
            <person name="Liolios K."/>
            <person name="Mavromatis K."/>
            <person name="Pagani I."/>
            <person name="Ivanova N."/>
            <person name="Mikhailova N."/>
            <person name="Pati A."/>
            <person name="Chen A."/>
            <person name="Palaniappan K."/>
            <person name="Land M."/>
            <person name="Chang Y.J."/>
            <person name="Jeffries C.D."/>
            <person name="Brambilla E.M."/>
            <person name="Rohde M."/>
            <person name="Spring S."/>
            <person name="Detter J.C."/>
            <person name="Woyke T."/>
            <person name="Bristow J."/>
            <person name="Eisen J.A."/>
            <person name="Markowitz V."/>
            <person name="Hugenholtz P."/>
            <person name="Kyrpides N.C."/>
            <person name="Klenk H.P."/>
        </authorList>
    </citation>
    <scope>NUCLEOTIDE SEQUENCE [LARGE SCALE GENOMIC DNA]</scope>
    <source>
        <strain evidence="2">ATCC BAA-1197 / DSM 17291 / Cas60314</strain>
    </source>
</reference>
<dbReference type="PANTHER" id="PTHR30105:SF2">
    <property type="entry name" value="DIVERGENT POLYSACCHARIDE DEACETYLASE SUPERFAMILY"/>
    <property type="match status" value="1"/>
</dbReference>
<dbReference type="SUPFAM" id="SSF88713">
    <property type="entry name" value="Glycoside hydrolase/deacetylase"/>
    <property type="match status" value="1"/>
</dbReference>
<sequence>MFSSGRIVYASDKPKVAIVVDDFGYSLLQARRIANIDLPLTWAIIPYKTHSAAIADMARKRGIPFIVHLPMQAYSDSDNGPFLVGVNMPYTRIRQVVRNAIWSLPGSWGLNNHRGSRATSDRRVMTAVIDEVKAEGLLFLDSRTSSKSVAFDVAKSAGVPSARNRVFIDGDPDMDVMQERFAQLKSIAIKRGGAIGICHVRENTIEFLETIYKSAHSDVEFVTVPEYLENYPLGIEEE</sequence>
<dbReference type="InterPro" id="IPR006837">
    <property type="entry name" value="Divergent_DAC"/>
</dbReference>
<dbReference type="eggNOG" id="COG2861">
    <property type="taxonomic scope" value="Bacteria"/>
</dbReference>
<dbReference type="KEGG" id="tli:Tlie_1367"/>
<dbReference type="CDD" id="cd10936">
    <property type="entry name" value="CE4_DAC2"/>
    <property type="match status" value="1"/>
</dbReference>
<evidence type="ECO:0000313" key="2">
    <source>
        <dbReference type="Proteomes" id="UP000005868"/>
    </source>
</evidence>
<reference evidence="2" key="1">
    <citation type="submission" date="2011-10" db="EMBL/GenBank/DDBJ databases">
        <title>The complete genome of chromosome of Thermovirga lienii DSM 17291.</title>
        <authorList>
            <consortium name="US DOE Joint Genome Institute (JGI-PGF)"/>
            <person name="Lucas S."/>
            <person name="Copeland A."/>
            <person name="Lapidus A."/>
            <person name="Glavina del Rio T."/>
            <person name="Dalin E."/>
            <person name="Tice H."/>
            <person name="Bruce D."/>
            <person name="Goodwin L."/>
            <person name="Pitluck S."/>
            <person name="Peters L."/>
            <person name="Mikhailova N."/>
            <person name="Saunders E."/>
            <person name="Kyrpides N."/>
            <person name="Mavromatis K."/>
            <person name="Ivanova N."/>
            <person name="Last F.I."/>
            <person name="Brettin T."/>
            <person name="Detter J.C."/>
            <person name="Han C."/>
            <person name="Larimer F."/>
            <person name="Land M."/>
            <person name="Hauser L."/>
            <person name="Markowitz V."/>
            <person name="Cheng J.-F."/>
            <person name="Hugenholtz P."/>
            <person name="Woyke T."/>
            <person name="Wu D."/>
            <person name="Spring S."/>
            <person name="Schroeder M."/>
            <person name="Brambilla E.-M."/>
            <person name="Klenk H.-P."/>
            <person name="Eisen J.A."/>
        </authorList>
    </citation>
    <scope>NUCLEOTIDE SEQUENCE [LARGE SCALE GENOMIC DNA]</scope>
    <source>
        <strain evidence="2">ATCC BAA-1197 / DSM 17291 / Cas60314</strain>
    </source>
</reference>
<dbReference type="AlphaFoldDB" id="G7V6I3"/>
<dbReference type="Proteomes" id="UP000005868">
    <property type="component" value="Chromosome"/>
</dbReference>
<dbReference type="Pfam" id="PF04748">
    <property type="entry name" value="Polysacc_deac_2"/>
    <property type="match status" value="1"/>
</dbReference>
<gene>
    <name evidence="1" type="ordered locus">Tlie_1367</name>
</gene>
<dbReference type="STRING" id="580340.Tlie_1367"/>
<dbReference type="PANTHER" id="PTHR30105">
    <property type="entry name" value="UNCHARACTERIZED YIBQ-RELATED"/>
    <property type="match status" value="1"/>
</dbReference>
<keyword evidence="2" id="KW-1185">Reference proteome</keyword>
<organism evidence="1 2">
    <name type="scientific">Thermovirga lienii (strain ATCC BAA-1197 / DSM 17291 / Cas60314)</name>
    <dbReference type="NCBI Taxonomy" id="580340"/>
    <lineage>
        <taxon>Bacteria</taxon>
        <taxon>Thermotogati</taxon>
        <taxon>Synergistota</taxon>
        <taxon>Synergistia</taxon>
        <taxon>Synergistales</taxon>
        <taxon>Thermovirgaceae</taxon>
        <taxon>Thermovirga</taxon>
    </lineage>
</organism>
<name>G7V6I3_THELD</name>
<proteinExistence type="predicted"/>
<accession>G7V6I3</accession>
<dbReference type="GO" id="GO:0005975">
    <property type="term" value="P:carbohydrate metabolic process"/>
    <property type="evidence" value="ECO:0007669"/>
    <property type="project" value="InterPro"/>
</dbReference>
<evidence type="ECO:0008006" key="3">
    <source>
        <dbReference type="Google" id="ProtNLM"/>
    </source>
</evidence>
<dbReference type="Gene3D" id="3.20.20.370">
    <property type="entry name" value="Glycoside hydrolase/deacetylase"/>
    <property type="match status" value="1"/>
</dbReference>